<evidence type="ECO:0000256" key="4">
    <source>
        <dbReference type="PROSITE-ProRule" id="PRU00182"/>
    </source>
</evidence>
<feature type="compositionally biased region" description="Polar residues" evidence="6">
    <location>
        <begin position="254"/>
        <end position="268"/>
    </location>
</feature>
<name>A0ABS5UBG4_9BACT</name>
<dbReference type="CDD" id="cd02870">
    <property type="entry name" value="PseudoU_synth_RsuA_like"/>
    <property type="match status" value="1"/>
</dbReference>
<keyword evidence="2 4" id="KW-0694">RNA-binding</keyword>
<accession>A0ABS5UBG4</accession>
<dbReference type="InterPro" id="IPR000748">
    <property type="entry name" value="PsdUridine_synth_RsuA/RluB/E/F"/>
</dbReference>
<dbReference type="Gene3D" id="3.30.70.1560">
    <property type="entry name" value="Alpha-L RNA-binding motif"/>
    <property type="match status" value="1"/>
</dbReference>
<dbReference type="CDD" id="cd00165">
    <property type="entry name" value="S4"/>
    <property type="match status" value="1"/>
</dbReference>
<comment type="similarity">
    <text evidence="1 5">Belongs to the pseudouridine synthase RsuA family.</text>
</comment>
<evidence type="ECO:0000313" key="9">
    <source>
        <dbReference type="Proteomes" id="UP000784128"/>
    </source>
</evidence>
<evidence type="ECO:0000256" key="3">
    <source>
        <dbReference type="ARBA" id="ARBA00023235"/>
    </source>
</evidence>
<comment type="caution">
    <text evidence="8">The sequence shown here is derived from an EMBL/GenBank/DDBJ whole genome shotgun (WGS) entry which is preliminary data.</text>
</comment>
<dbReference type="InterPro" id="IPR002942">
    <property type="entry name" value="S4_RNA-bd"/>
</dbReference>
<dbReference type="InterPro" id="IPR020094">
    <property type="entry name" value="TruA/RsuA/RluB/E/F_N"/>
</dbReference>
<dbReference type="Pfam" id="PF00849">
    <property type="entry name" value="PseudoU_synth_2"/>
    <property type="match status" value="1"/>
</dbReference>
<sequence>MQERLQKIISAAGITSRRAAEELILKGQVTVNGNVVTELGSKADPAKDTITVNGKPLQVSQKRLYILLNKPVGYMTTLDDPEGRPLVTDLLKEVNERVYPVGRLDYNTEGLLLLTNDGDWANKLMHPSNEIDKEYHVRVRGKAHASQLAQLAGGVLIDDRKTSPATVEVIQSSENNDWLSLTIHEGRNRQVRRMCEAVSLSVVRLKRVRYGSLSVGTLKPGEFRYLTDTEVRELGQTKKTVMQEKTRPAARIPSSKNYKEQNTIKNKR</sequence>
<organism evidence="8 9">
    <name type="scientific">Pelotalea chapellei</name>
    <dbReference type="NCBI Taxonomy" id="44671"/>
    <lineage>
        <taxon>Bacteria</taxon>
        <taxon>Pseudomonadati</taxon>
        <taxon>Thermodesulfobacteriota</taxon>
        <taxon>Desulfuromonadia</taxon>
        <taxon>Geobacterales</taxon>
        <taxon>Geobacteraceae</taxon>
        <taxon>Pelotalea</taxon>
    </lineage>
</organism>
<dbReference type="SUPFAM" id="SSF55174">
    <property type="entry name" value="Alpha-L RNA-binding motif"/>
    <property type="match status" value="1"/>
</dbReference>
<evidence type="ECO:0000313" key="8">
    <source>
        <dbReference type="EMBL" id="MBT1073031.1"/>
    </source>
</evidence>
<dbReference type="Gene3D" id="3.10.290.10">
    <property type="entry name" value="RNA-binding S4 domain"/>
    <property type="match status" value="1"/>
</dbReference>
<dbReference type="PANTHER" id="PTHR47683:SF3">
    <property type="entry name" value="RIBOSOMAL LARGE SUBUNIT PSEUDOURIDINE SYNTHASE B"/>
    <property type="match status" value="1"/>
</dbReference>
<reference evidence="8 9" key="1">
    <citation type="submission" date="2021-05" db="EMBL/GenBank/DDBJ databases">
        <title>The draft genome of Geobacter chapellei DSM 13688.</title>
        <authorList>
            <person name="Xu Z."/>
            <person name="Masuda Y."/>
            <person name="Itoh H."/>
            <person name="Senoo K."/>
        </authorList>
    </citation>
    <scope>NUCLEOTIDE SEQUENCE [LARGE SCALE GENOMIC DNA]</scope>
    <source>
        <strain evidence="8 9">DSM 13688</strain>
    </source>
</reference>
<keyword evidence="3 5" id="KW-0413">Isomerase</keyword>
<evidence type="ECO:0000256" key="2">
    <source>
        <dbReference type="ARBA" id="ARBA00022884"/>
    </source>
</evidence>
<dbReference type="Proteomes" id="UP000784128">
    <property type="component" value="Unassembled WGS sequence"/>
</dbReference>
<dbReference type="NCBIfam" id="TIGR00093">
    <property type="entry name" value="pseudouridine synthase"/>
    <property type="match status" value="1"/>
</dbReference>
<dbReference type="InterPro" id="IPR020103">
    <property type="entry name" value="PsdUridine_synth_cat_dom_sf"/>
</dbReference>
<dbReference type="SMART" id="SM00363">
    <property type="entry name" value="S4"/>
    <property type="match status" value="1"/>
</dbReference>
<dbReference type="Gene3D" id="3.30.70.580">
    <property type="entry name" value="Pseudouridine synthase I, catalytic domain, N-terminal subdomain"/>
    <property type="match status" value="1"/>
</dbReference>
<dbReference type="EMBL" id="JAHDYS010000015">
    <property type="protein sequence ID" value="MBT1073031.1"/>
    <property type="molecule type" value="Genomic_DNA"/>
</dbReference>
<dbReference type="PROSITE" id="PS50889">
    <property type="entry name" value="S4"/>
    <property type="match status" value="1"/>
</dbReference>
<dbReference type="InterPro" id="IPR036986">
    <property type="entry name" value="S4_RNA-bd_sf"/>
</dbReference>
<dbReference type="InterPro" id="IPR042092">
    <property type="entry name" value="PsdUridine_s_RsuA/RluB/E/F_cat"/>
</dbReference>
<dbReference type="RefSeq" id="WP_214300643.1">
    <property type="nucleotide sequence ID" value="NZ_JAHDYS010000015.1"/>
</dbReference>
<feature type="domain" description="RNA-binding S4" evidence="7">
    <location>
        <begin position="3"/>
        <end position="67"/>
    </location>
</feature>
<keyword evidence="9" id="KW-1185">Reference proteome</keyword>
<protein>
    <recommendedName>
        <fullName evidence="5">Pseudouridine synthase</fullName>
        <ecNumber evidence="5">5.4.99.-</ecNumber>
    </recommendedName>
</protein>
<dbReference type="InterPro" id="IPR050343">
    <property type="entry name" value="RsuA_PseudoU_synthase"/>
</dbReference>
<dbReference type="PROSITE" id="PS01149">
    <property type="entry name" value="PSI_RSU"/>
    <property type="match status" value="1"/>
</dbReference>
<dbReference type="InterPro" id="IPR018496">
    <property type="entry name" value="PsdUridine_synth_RsuA/RluB_CS"/>
</dbReference>
<dbReference type="SUPFAM" id="SSF55120">
    <property type="entry name" value="Pseudouridine synthase"/>
    <property type="match status" value="1"/>
</dbReference>
<dbReference type="EC" id="5.4.99.-" evidence="5"/>
<evidence type="ECO:0000256" key="5">
    <source>
        <dbReference type="RuleBase" id="RU003887"/>
    </source>
</evidence>
<dbReference type="PANTHER" id="PTHR47683">
    <property type="entry name" value="PSEUDOURIDINE SYNTHASE FAMILY PROTEIN-RELATED"/>
    <property type="match status" value="1"/>
</dbReference>
<feature type="region of interest" description="Disordered" evidence="6">
    <location>
        <begin position="241"/>
        <end position="268"/>
    </location>
</feature>
<evidence type="ECO:0000259" key="7">
    <source>
        <dbReference type="SMART" id="SM00363"/>
    </source>
</evidence>
<evidence type="ECO:0000256" key="1">
    <source>
        <dbReference type="ARBA" id="ARBA00008348"/>
    </source>
</evidence>
<proteinExistence type="inferred from homology"/>
<dbReference type="InterPro" id="IPR006145">
    <property type="entry name" value="PsdUridine_synth_RsuA/RluA"/>
</dbReference>
<evidence type="ECO:0000256" key="6">
    <source>
        <dbReference type="SAM" id="MobiDB-lite"/>
    </source>
</evidence>
<gene>
    <name evidence="8" type="ORF">KJB30_14655</name>
</gene>
<dbReference type="Pfam" id="PF01479">
    <property type="entry name" value="S4"/>
    <property type="match status" value="1"/>
</dbReference>